<accession>A0ACB8BL31</accession>
<name>A0ACB8BL31_9AGAM</name>
<proteinExistence type="predicted"/>
<dbReference type="EMBL" id="MU266390">
    <property type="protein sequence ID" value="KAH7926014.1"/>
    <property type="molecule type" value="Genomic_DNA"/>
</dbReference>
<reference evidence="1" key="1">
    <citation type="journal article" date="2021" name="New Phytol.">
        <title>Evolutionary innovations through gain and loss of genes in the ectomycorrhizal Boletales.</title>
        <authorList>
            <person name="Wu G."/>
            <person name="Miyauchi S."/>
            <person name="Morin E."/>
            <person name="Kuo A."/>
            <person name="Drula E."/>
            <person name="Varga T."/>
            <person name="Kohler A."/>
            <person name="Feng B."/>
            <person name="Cao Y."/>
            <person name="Lipzen A."/>
            <person name="Daum C."/>
            <person name="Hundley H."/>
            <person name="Pangilinan J."/>
            <person name="Johnson J."/>
            <person name="Barry K."/>
            <person name="LaButti K."/>
            <person name="Ng V."/>
            <person name="Ahrendt S."/>
            <person name="Min B."/>
            <person name="Choi I.G."/>
            <person name="Park H."/>
            <person name="Plett J.M."/>
            <person name="Magnuson J."/>
            <person name="Spatafora J.W."/>
            <person name="Nagy L.G."/>
            <person name="Henrissat B."/>
            <person name="Grigoriev I.V."/>
            <person name="Yang Z.L."/>
            <person name="Xu J."/>
            <person name="Martin F.M."/>
        </authorList>
    </citation>
    <scope>NUCLEOTIDE SEQUENCE</scope>
    <source>
        <strain evidence="1">KUC20120723A-06</strain>
    </source>
</reference>
<gene>
    <name evidence="1" type="ORF">BV22DRAFT_973779</name>
</gene>
<comment type="caution">
    <text evidence="1">The sequence shown here is derived from an EMBL/GenBank/DDBJ whole genome shotgun (WGS) entry which is preliminary data.</text>
</comment>
<protein>
    <submittedName>
        <fullName evidence="1">Uncharacterized protein</fullName>
    </submittedName>
</protein>
<sequence length="121" mass="14069">TLENIPIDVLYRIVSFISVLDIVRLRLVSKFFWEVMEGRTVWSNAYRTTTLPRHPGPFPHQSTEMLKETLLESAKLARNWAPHEPIPTARRTLPVEGDGPHQLVLGRWLMYVEKTCTRIEC</sequence>
<evidence type="ECO:0000313" key="1">
    <source>
        <dbReference type="EMBL" id="KAH7926014.1"/>
    </source>
</evidence>
<dbReference type="Proteomes" id="UP000790709">
    <property type="component" value="Unassembled WGS sequence"/>
</dbReference>
<organism evidence="1 2">
    <name type="scientific">Leucogyrophana mollusca</name>
    <dbReference type="NCBI Taxonomy" id="85980"/>
    <lineage>
        <taxon>Eukaryota</taxon>
        <taxon>Fungi</taxon>
        <taxon>Dikarya</taxon>
        <taxon>Basidiomycota</taxon>
        <taxon>Agaricomycotina</taxon>
        <taxon>Agaricomycetes</taxon>
        <taxon>Agaricomycetidae</taxon>
        <taxon>Boletales</taxon>
        <taxon>Boletales incertae sedis</taxon>
        <taxon>Leucogyrophana</taxon>
    </lineage>
</organism>
<feature type="non-terminal residue" evidence="1">
    <location>
        <position position="121"/>
    </location>
</feature>
<keyword evidence="2" id="KW-1185">Reference proteome</keyword>
<evidence type="ECO:0000313" key="2">
    <source>
        <dbReference type="Proteomes" id="UP000790709"/>
    </source>
</evidence>
<feature type="non-terminal residue" evidence="1">
    <location>
        <position position="1"/>
    </location>
</feature>